<keyword evidence="4 6" id="KW-0472">Membrane</keyword>
<feature type="transmembrane region" description="Helical" evidence="6">
    <location>
        <begin position="53"/>
        <end position="75"/>
    </location>
</feature>
<name>M7ZRX0_TRIUA</name>
<proteinExistence type="predicted"/>
<dbReference type="STRING" id="4572.M7ZRX0"/>
<dbReference type="GO" id="GO:0005886">
    <property type="term" value="C:plasma membrane"/>
    <property type="evidence" value="ECO:0007669"/>
    <property type="project" value="TreeGrafter"/>
</dbReference>
<sequence>MECSSNLRPGTPGRPQRAGNSRSTRKKKKRRKEMSIKHCDKHDCERQRLYRQFCAALVAVILLILLIILIVWLVLRPTRPRFYLNGLTVACLNATSSPASYLTVTLQATIAARNPNSRVGIYFDRTDAYAEYKGQQVTVPTALPVVYQGHLDVSVWSPFLVGSNVPLAPYLAVALAQDETAGYVLLTVRVDGWIRWKAGAFITGHYHLRVRCPALLTVNGGQGSYGSIAGGGGNGYFNFQRAAPCVVDV</sequence>
<dbReference type="InterPro" id="IPR044839">
    <property type="entry name" value="NDR1-like"/>
</dbReference>
<dbReference type="EMBL" id="KD037849">
    <property type="protein sequence ID" value="EMS65943.1"/>
    <property type="molecule type" value="Genomic_DNA"/>
</dbReference>
<feature type="domain" description="Late embryogenesis abundant protein LEA-2 subgroup" evidence="7">
    <location>
        <begin position="109"/>
        <end position="212"/>
    </location>
</feature>
<feature type="region of interest" description="Disordered" evidence="5">
    <location>
        <begin position="1"/>
        <end position="37"/>
    </location>
</feature>
<keyword evidence="2 6" id="KW-0812">Transmembrane</keyword>
<evidence type="ECO:0000256" key="5">
    <source>
        <dbReference type="SAM" id="MobiDB-lite"/>
    </source>
</evidence>
<evidence type="ECO:0000259" key="7">
    <source>
        <dbReference type="Pfam" id="PF03168"/>
    </source>
</evidence>
<keyword evidence="3 6" id="KW-1133">Transmembrane helix</keyword>
<comment type="subcellular location">
    <subcellularLocation>
        <location evidence="1">Membrane</location>
        <topology evidence="1">Single-pass membrane protein</topology>
    </subcellularLocation>
</comment>
<evidence type="ECO:0000256" key="6">
    <source>
        <dbReference type="SAM" id="Phobius"/>
    </source>
</evidence>
<accession>M7ZRX0</accession>
<dbReference type="AlphaFoldDB" id="M7ZRX0"/>
<protein>
    <recommendedName>
        <fullName evidence="7">Late embryogenesis abundant protein LEA-2 subgroup domain-containing protein</fullName>
    </recommendedName>
</protein>
<dbReference type="OMA" id="TSHYHLR"/>
<feature type="compositionally biased region" description="Basic residues" evidence="5">
    <location>
        <begin position="23"/>
        <end position="32"/>
    </location>
</feature>
<reference evidence="8" key="1">
    <citation type="journal article" date="2013" name="Nature">
        <title>Draft genome of the wheat A-genome progenitor Triticum urartu.</title>
        <authorList>
            <person name="Ling H.Q."/>
            <person name="Zhao S."/>
            <person name="Liu D."/>
            <person name="Wang J."/>
            <person name="Sun H."/>
            <person name="Zhang C."/>
            <person name="Fan H."/>
            <person name="Li D."/>
            <person name="Dong L."/>
            <person name="Tao Y."/>
            <person name="Gao C."/>
            <person name="Wu H."/>
            <person name="Li Y."/>
            <person name="Cui Y."/>
            <person name="Guo X."/>
            <person name="Zheng S."/>
            <person name="Wang B."/>
            <person name="Yu K."/>
            <person name="Liang Q."/>
            <person name="Yang W."/>
            <person name="Lou X."/>
            <person name="Chen J."/>
            <person name="Feng M."/>
            <person name="Jian J."/>
            <person name="Zhang X."/>
            <person name="Luo G."/>
            <person name="Jiang Y."/>
            <person name="Liu J."/>
            <person name="Wang Z."/>
            <person name="Sha Y."/>
            <person name="Zhang B."/>
            <person name="Wu H."/>
            <person name="Tang D."/>
            <person name="Shen Q."/>
            <person name="Xue P."/>
            <person name="Zou S."/>
            <person name="Wang X."/>
            <person name="Liu X."/>
            <person name="Wang F."/>
            <person name="Yang Y."/>
            <person name="An X."/>
            <person name="Dong Z."/>
            <person name="Zhang K."/>
            <person name="Zhang X."/>
            <person name="Luo M.C."/>
            <person name="Dvorak J."/>
            <person name="Tong Y."/>
            <person name="Wang J."/>
            <person name="Yang H."/>
            <person name="Li Z."/>
            <person name="Wang D."/>
            <person name="Zhang A."/>
            <person name="Wang J."/>
        </authorList>
    </citation>
    <scope>NUCLEOTIDE SEQUENCE</scope>
</reference>
<dbReference type="GO" id="GO:0098542">
    <property type="term" value="P:defense response to other organism"/>
    <property type="evidence" value="ECO:0007669"/>
    <property type="project" value="InterPro"/>
</dbReference>
<gene>
    <name evidence="8" type="ORF">TRIUR3_34190</name>
</gene>
<dbReference type="PANTHER" id="PTHR31415">
    <property type="entry name" value="OS05G0367900 PROTEIN"/>
    <property type="match status" value="1"/>
</dbReference>
<dbReference type="InterPro" id="IPR004864">
    <property type="entry name" value="LEA_2"/>
</dbReference>
<evidence type="ECO:0000256" key="2">
    <source>
        <dbReference type="ARBA" id="ARBA00022692"/>
    </source>
</evidence>
<dbReference type="eggNOG" id="ENOG502QSD7">
    <property type="taxonomic scope" value="Eukaryota"/>
</dbReference>
<evidence type="ECO:0000256" key="4">
    <source>
        <dbReference type="ARBA" id="ARBA00023136"/>
    </source>
</evidence>
<evidence type="ECO:0000256" key="1">
    <source>
        <dbReference type="ARBA" id="ARBA00004167"/>
    </source>
</evidence>
<organism evidence="8">
    <name type="scientific">Triticum urartu</name>
    <name type="common">Red wild einkorn</name>
    <name type="synonym">Crithodium urartu</name>
    <dbReference type="NCBI Taxonomy" id="4572"/>
    <lineage>
        <taxon>Eukaryota</taxon>
        <taxon>Viridiplantae</taxon>
        <taxon>Streptophyta</taxon>
        <taxon>Embryophyta</taxon>
        <taxon>Tracheophyta</taxon>
        <taxon>Spermatophyta</taxon>
        <taxon>Magnoliopsida</taxon>
        <taxon>Liliopsida</taxon>
        <taxon>Poales</taxon>
        <taxon>Poaceae</taxon>
        <taxon>BOP clade</taxon>
        <taxon>Pooideae</taxon>
        <taxon>Triticodae</taxon>
        <taxon>Triticeae</taxon>
        <taxon>Triticinae</taxon>
        <taxon>Triticum</taxon>
    </lineage>
</organism>
<evidence type="ECO:0000313" key="8">
    <source>
        <dbReference type="EMBL" id="EMS65943.1"/>
    </source>
</evidence>
<dbReference type="GO" id="GO:0009506">
    <property type="term" value="C:plasmodesma"/>
    <property type="evidence" value="ECO:0007669"/>
    <property type="project" value="TreeGrafter"/>
</dbReference>
<dbReference type="Pfam" id="PF03168">
    <property type="entry name" value="LEA_2"/>
    <property type="match status" value="1"/>
</dbReference>
<evidence type="ECO:0000256" key="3">
    <source>
        <dbReference type="ARBA" id="ARBA00022989"/>
    </source>
</evidence>
<dbReference type="PANTHER" id="PTHR31415:SF7">
    <property type="entry name" value="OS08G0102700 PROTEIN"/>
    <property type="match status" value="1"/>
</dbReference>